<reference evidence="3 4" key="1">
    <citation type="submission" date="2024-11" db="EMBL/GenBank/DDBJ databases">
        <title>Chromosome-level genome assembly of Eucalyptus globulus Labill. provides insights into its genome evolution.</title>
        <authorList>
            <person name="Li X."/>
        </authorList>
    </citation>
    <scope>NUCLEOTIDE SEQUENCE [LARGE SCALE GENOMIC DNA]</scope>
    <source>
        <strain evidence="3">CL2024</strain>
        <tissue evidence="3">Fresh tender leaves</tissue>
    </source>
</reference>
<dbReference type="EMBL" id="JBJKBG010000001">
    <property type="protein sequence ID" value="KAL3753857.1"/>
    <property type="molecule type" value="Genomic_DNA"/>
</dbReference>
<dbReference type="InterPro" id="IPR036163">
    <property type="entry name" value="HMA_dom_sf"/>
</dbReference>
<dbReference type="PROSITE" id="PS50846">
    <property type="entry name" value="HMA_2"/>
    <property type="match status" value="1"/>
</dbReference>
<dbReference type="Gene3D" id="3.30.70.100">
    <property type="match status" value="1"/>
</dbReference>
<gene>
    <name evidence="3" type="ORF">ACJRO7_001149</name>
</gene>
<organism evidence="3 4">
    <name type="scientific">Eucalyptus globulus</name>
    <name type="common">Tasmanian blue gum</name>
    <dbReference type="NCBI Taxonomy" id="34317"/>
    <lineage>
        <taxon>Eukaryota</taxon>
        <taxon>Viridiplantae</taxon>
        <taxon>Streptophyta</taxon>
        <taxon>Embryophyta</taxon>
        <taxon>Tracheophyta</taxon>
        <taxon>Spermatophyta</taxon>
        <taxon>Magnoliopsida</taxon>
        <taxon>eudicotyledons</taxon>
        <taxon>Gunneridae</taxon>
        <taxon>Pentapetalae</taxon>
        <taxon>rosids</taxon>
        <taxon>malvids</taxon>
        <taxon>Myrtales</taxon>
        <taxon>Myrtaceae</taxon>
        <taxon>Myrtoideae</taxon>
        <taxon>Eucalypteae</taxon>
        <taxon>Eucalyptus</taxon>
    </lineage>
</organism>
<dbReference type="Proteomes" id="UP001634007">
    <property type="component" value="Unassembled WGS sequence"/>
</dbReference>
<sequence>MRRIDISCASQASTAVCSSMENRANPSSSLHSDRHLSDRAIDRHNPIIRDARRSVRSSLPITPPCSSSHHPPIDPIPYRLLHQKAKPNSLSPPKSSVDDPNKNQSRTDETKNKSKKKKRGVHSILTRSFSSKTETASTVRKSVSHKPELGDARTTPAGSTRYLLGGTGSVDGLPDHDPALAPASAHNWTNDSQDHHQQIVASKRTSSSLSSRSVSDSNQVVVLRVSLHCKGCEGKVRKHLSRMEGVTSFNIDFAAKKVTVVGDVTPAGVLASVAKVKNAQFWTSSTE</sequence>
<evidence type="ECO:0000313" key="4">
    <source>
        <dbReference type="Proteomes" id="UP001634007"/>
    </source>
</evidence>
<feature type="region of interest" description="Disordered" evidence="1">
    <location>
        <begin position="19"/>
        <end position="194"/>
    </location>
</feature>
<proteinExistence type="predicted"/>
<keyword evidence="4" id="KW-1185">Reference proteome</keyword>
<dbReference type="InterPro" id="IPR044526">
    <property type="entry name" value="NAKR1-3"/>
</dbReference>
<name>A0ABD3LR04_EUCGL</name>
<feature type="domain" description="HMA" evidence="2">
    <location>
        <begin position="218"/>
        <end position="284"/>
    </location>
</feature>
<dbReference type="CDD" id="cd00371">
    <property type="entry name" value="HMA"/>
    <property type="match status" value="1"/>
</dbReference>
<feature type="compositionally biased region" description="Basic and acidic residues" evidence="1">
    <location>
        <begin position="96"/>
        <end position="112"/>
    </location>
</feature>
<dbReference type="Pfam" id="PF00403">
    <property type="entry name" value="HMA"/>
    <property type="match status" value="1"/>
</dbReference>
<feature type="compositionally biased region" description="Basic and acidic residues" evidence="1">
    <location>
        <begin position="31"/>
        <end position="53"/>
    </location>
</feature>
<feature type="compositionally biased region" description="Polar residues" evidence="1">
    <location>
        <begin position="125"/>
        <end position="141"/>
    </location>
</feature>
<evidence type="ECO:0000259" key="2">
    <source>
        <dbReference type="PROSITE" id="PS50846"/>
    </source>
</evidence>
<evidence type="ECO:0000313" key="3">
    <source>
        <dbReference type="EMBL" id="KAL3753857.1"/>
    </source>
</evidence>
<comment type="caution">
    <text evidence="3">The sequence shown here is derived from an EMBL/GenBank/DDBJ whole genome shotgun (WGS) entry which is preliminary data.</text>
</comment>
<dbReference type="InterPro" id="IPR006121">
    <property type="entry name" value="HMA_dom"/>
</dbReference>
<protein>
    <recommendedName>
        <fullName evidence="2">HMA domain-containing protein</fullName>
    </recommendedName>
</protein>
<evidence type="ECO:0000256" key="1">
    <source>
        <dbReference type="SAM" id="MobiDB-lite"/>
    </source>
</evidence>
<dbReference type="SUPFAM" id="SSF55008">
    <property type="entry name" value="HMA, heavy metal-associated domain"/>
    <property type="match status" value="1"/>
</dbReference>
<dbReference type="AlphaFoldDB" id="A0ABD3LR04"/>
<accession>A0ABD3LR04</accession>
<dbReference type="PANTHER" id="PTHR46119:SF15">
    <property type="entry name" value="PROTEIN SODIUM POTASSIUM ROOT DEFECTIVE 2"/>
    <property type="match status" value="1"/>
</dbReference>
<dbReference type="PANTHER" id="PTHR46119">
    <property type="entry name" value="OS08G0405700 PROTEIN"/>
    <property type="match status" value="1"/>
</dbReference>